<sequence length="415" mass="47932">MESELKTENGDSLVALIRTIVKVMKKEIVKNLGTILGKKPKRRPRLCYECRRKGHLARSCPSLRNQDLRLMEMHRVDVGEMNCDFFERDLRCRKEKVRDNERAMKALVRIKGEHAEMAIRISSCTNKMSVKYAKRLGFTWKCLDNRISDRMGDEFVGYIPDVDVAVCGVSVNQPFYVVRELTSDIVLGMPWVARSRCNIQCKDGQCRYTIESGSKKATFEVTDEPTKGVKVESEHQIMDNIVDIRSYYKERKKDTKLNGEVRDVEIFRCVEVEGKRFVGDVESDEPSKANSDHRAETDNKGVNGKGRSLNNNCHDPLRKQWMKRHMMFMNNRIRDPAWLRNPEHRLINMYGVTTIVNQKVNWSHAVSYNGEKIEFLKRLYLDHMIGCDGVVNATFGSRLTIRKLGGMMLGINDLL</sequence>
<dbReference type="GO" id="GO:0003676">
    <property type="term" value="F:nucleic acid binding"/>
    <property type="evidence" value="ECO:0007669"/>
    <property type="project" value="InterPro"/>
</dbReference>
<dbReference type="GO" id="GO:0008270">
    <property type="term" value="F:zinc ion binding"/>
    <property type="evidence" value="ECO:0007669"/>
    <property type="project" value="UniProtKB-KW"/>
</dbReference>
<dbReference type="Gene3D" id="2.40.70.10">
    <property type="entry name" value="Acid Proteases"/>
    <property type="match status" value="1"/>
</dbReference>
<dbReference type="SMART" id="SM00343">
    <property type="entry name" value="ZnF_C2HC"/>
    <property type="match status" value="1"/>
</dbReference>
<gene>
    <name evidence="4" type="ORF">ALEPTO_LOCUS11536</name>
</gene>
<dbReference type="Proteomes" id="UP000789508">
    <property type="component" value="Unassembled WGS sequence"/>
</dbReference>
<name>A0A9N9N3J7_9GLOM</name>
<dbReference type="InterPro" id="IPR001878">
    <property type="entry name" value="Znf_CCHC"/>
</dbReference>
<dbReference type="Gene3D" id="4.10.60.10">
    <property type="entry name" value="Zinc finger, CCHC-type"/>
    <property type="match status" value="1"/>
</dbReference>
<keyword evidence="1" id="KW-0862">Zinc</keyword>
<dbReference type="Pfam" id="PF00098">
    <property type="entry name" value="zf-CCHC"/>
    <property type="match status" value="1"/>
</dbReference>
<dbReference type="InterPro" id="IPR036875">
    <property type="entry name" value="Znf_CCHC_sf"/>
</dbReference>
<feature type="domain" description="CCHC-type" evidence="3">
    <location>
        <begin position="47"/>
        <end position="62"/>
    </location>
</feature>
<dbReference type="CDD" id="cd00303">
    <property type="entry name" value="retropepsin_like"/>
    <property type="match status" value="1"/>
</dbReference>
<comment type="caution">
    <text evidence="4">The sequence shown here is derived from an EMBL/GenBank/DDBJ whole genome shotgun (WGS) entry which is preliminary data.</text>
</comment>
<feature type="compositionally biased region" description="Basic and acidic residues" evidence="2">
    <location>
        <begin position="281"/>
        <end position="299"/>
    </location>
</feature>
<dbReference type="SUPFAM" id="SSF57756">
    <property type="entry name" value="Retrovirus zinc finger-like domains"/>
    <property type="match status" value="1"/>
</dbReference>
<protein>
    <submittedName>
        <fullName evidence="4">8138_t:CDS:1</fullName>
    </submittedName>
</protein>
<organism evidence="4 5">
    <name type="scientific">Ambispora leptoticha</name>
    <dbReference type="NCBI Taxonomy" id="144679"/>
    <lineage>
        <taxon>Eukaryota</taxon>
        <taxon>Fungi</taxon>
        <taxon>Fungi incertae sedis</taxon>
        <taxon>Mucoromycota</taxon>
        <taxon>Glomeromycotina</taxon>
        <taxon>Glomeromycetes</taxon>
        <taxon>Archaeosporales</taxon>
        <taxon>Ambisporaceae</taxon>
        <taxon>Ambispora</taxon>
    </lineage>
</organism>
<evidence type="ECO:0000313" key="4">
    <source>
        <dbReference type="EMBL" id="CAG8700015.1"/>
    </source>
</evidence>
<dbReference type="OrthoDB" id="2430780at2759"/>
<evidence type="ECO:0000313" key="5">
    <source>
        <dbReference type="Proteomes" id="UP000789508"/>
    </source>
</evidence>
<feature type="region of interest" description="Disordered" evidence="2">
    <location>
        <begin position="281"/>
        <end position="314"/>
    </location>
</feature>
<evidence type="ECO:0000256" key="1">
    <source>
        <dbReference type="PROSITE-ProRule" id="PRU00047"/>
    </source>
</evidence>
<reference evidence="4" key="1">
    <citation type="submission" date="2021-06" db="EMBL/GenBank/DDBJ databases">
        <authorList>
            <person name="Kallberg Y."/>
            <person name="Tangrot J."/>
            <person name="Rosling A."/>
        </authorList>
    </citation>
    <scope>NUCLEOTIDE SEQUENCE</scope>
    <source>
        <strain evidence="4">FL130A</strain>
    </source>
</reference>
<dbReference type="InterPro" id="IPR021109">
    <property type="entry name" value="Peptidase_aspartic_dom_sf"/>
</dbReference>
<evidence type="ECO:0000259" key="3">
    <source>
        <dbReference type="PROSITE" id="PS50158"/>
    </source>
</evidence>
<keyword evidence="1" id="KW-0863">Zinc-finger</keyword>
<dbReference type="EMBL" id="CAJVPS010019156">
    <property type="protein sequence ID" value="CAG8700015.1"/>
    <property type="molecule type" value="Genomic_DNA"/>
</dbReference>
<dbReference type="PROSITE" id="PS50158">
    <property type="entry name" value="ZF_CCHC"/>
    <property type="match status" value="1"/>
</dbReference>
<keyword evidence="1" id="KW-0479">Metal-binding</keyword>
<evidence type="ECO:0000256" key="2">
    <source>
        <dbReference type="SAM" id="MobiDB-lite"/>
    </source>
</evidence>
<keyword evidence="5" id="KW-1185">Reference proteome</keyword>
<accession>A0A9N9N3J7</accession>
<dbReference type="AlphaFoldDB" id="A0A9N9N3J7"/>
<proteinExistence type="predicted"/>